<evidence type="ECO:0000313" key="3">
    <source>
        <dbReference type="Proteomes" id="UP000267096"/>
    </source>
</evidence>
<accession>A0A0M3KE23</accession>
<reference evidence="2 3" key="2">
    <citation type="submission" date="2018-11" db="EMBL/GenBank/DDBJ databases">
        <authorList>
            <consortium name="Pathogen Informatics"/>
        </authorList>
    </citation>
    <scope>NUCLEOTIDE SEQUENCE [LARGE SCALE GENOMIC DNA]</scope>
</reference>
<protein>
    <submittedName>
        <fullName evidence="2 4">Uncharacterized protein</fullName>
    </submittedName>
</protein>
<name>A0A0M3KE23_ANISI</name>
<proteinExistence type="predicted"/>
<sequence>PTRSSLESAATLNSNSYYPKHSCASTTTSLNSRLAPTFRSGDDSAKPMQQHNPDNGELLRLICP</sequence>
<keyword evidence="3" id="KW-1185">Reference proteome</keyword>
<gene>
    <name evidence="2" type="ORF">ASIM_LOCUS18621</name>
</gene>
<dbReference type="Proteomes" id="UP000267096">
    <property type="component" value="Unassembled WGS sequence"/>
</dbReference>
<dbReference type="EMBL" id="UYRR01035794">
    <property type="protein sequence ID" value="VDK65544.1"/>
    <property type="molecule type" value="Genomic_DNA"/>
</dbReference>
<dbReference type="AlphaFoldDB" id="A0A0M3KE23"/>
<evidence type="ECO:0000256" key="1">
    <source>
        <dbReference type="SAM" id="MobiDB-lite"/>
    </source>
</evidence>
<evidence type="ECO:0000313" key="4">
    <source>
        <dbReference type="WBParaSite" id="ASIM_0001922801-mRNA-1"/>
    </source>
</evidence>
<reference evidence="4" key="1">
    <citation type="submission" date="2017-02" db="UniProtKB">
        <authorList>
            <consortium name="WormBaseParasite"/>
        </authorList>
    </citation>
    <scope>IDENTIFICATION</scope>
</reference>
<feature type="region of interest" description="Disordered" evidence="1">
    <location>
        <begin position="34"/>
        <end position="64"/>
    </location>
</feature>
<dbReference type="WBParaSite" id="ASIM_0001922801-mRNA-1">
    <property type="protein sequence ID" value="ASIM_0001922801-mRNA-1"/>
    <property type="gene ID" value="ASIM_0001922801"/>
</dbReference>
<organism evidence="4">
    <name type="scientific">Anisakis simplex</name>
    <name type="common">Herring worm</name>
    <dbReference type="NCBI Taxonomy" id="6269"/>
    <lineage>
        <taxon>Eukaryota</taxon>
        <taxon>Metazoa</taxon>
        <taxon>Ecdysozoa</taxon>
        <taxon>Nematoda</taxon>
        <taxon>Chromadorea</taxon>
        <taxon>Rhabditida</taxon>
        <taxon>Spirurina</taxon>
        <taxon>Ascaridomorpha</taxon>
        <taxon>Ascaridoidea</taxon>
        <taxon>Anisakidae</taxon>
        <taxon>Anisakis</taxon>
        <taxon>Anisakis simplex complex</taxon>
    </lineage>
</organism>
<evidence type="ECO:0000313" key="2">
    <source>
        <dbReference type="EMBL" id="VDK65544.1"/>
    </source>
</evidence>